<dbReference type="GO" id="GO:0016592">
    <property type="term" value="C:mediator complex"/>
    <property type="evidence" value="ECO:0007669"/>
    <property type="project" value="UniProtKB-UniRule"/>
</dbReference>
<reference evidence="14" key="1">
    <citation type="submission" date="2022-11" db="UniProtKB">
        <authorList>
            <consortium name="WormBaseParasite"/>
        </authorList>
    </citation>
    <scope>IDENTIFICATION</scope>
</reference>
<keyword evidence="13" id="KW-1185">Reference proteome</keyword>
<feature type="region of interest" description="Disordered" evidence="8">
    <location>
        <begin position="1"/>
        <end position="22"/>
    </location>
</feature>
<evidence type="ECO:0000256" key="7">
    <source>
        <dbReference type="RuleBase" id="RU365082"/>
    </source>
</evidence>
<evidence type="ECO:0000256" key="2">
    <source>
        <dbReference type="ARBA" id="ARBA00007813"/>
    </source>
</evidence>
<keyword evidence="6 7" id="KW-0539">Nucleus</keyword>
<evidence type="ECO:0000256" key="1">
    <source>
        <dbReference type="ARBA" id="ARBA00004123"/>
    </source>
</evidence>
<evidence type="ECO:0000256" key="3">
    <source>
        <dbReference type="ARBA" id="ARBA00023015"/>
    </source>
</evidence>
<dbReference type="GO" id="GO:0003712">
    <property type="term" value="F:transcription coregulator activity"/>
    <property type="evidence" value="ECO:0007669"/>
    <property type="project" value="UniProtKB-UniRule"/>
</dbReference>
<keyword evidence="5 7" id="KW-0804">Transcription</keyword>
<comment type="similarity">
    <text evidence="2 7">Belongs to the Mediator complex subunit 14 family.</text>
</comment>
<dbReference type="InterPro" id="IPR055114">
    <property type="entry name" value="Med14_RM6"/>
</dbReference>
<feature type="compositionally biased region" description="Polar residues" evidence="8">
    <location>
        <begin position="1"/>
        <end position="10"/>
    </location>
</feature>
<dbReference type="PANTHER" id="PTHR12809:SF2">
    <property type="entry name" value="MEDIATOR OF RNA POLYMERASE II TRANSCRIPTION SUBUNIT 14"/>
    <property type="match status" value="1"/>
</dbReference>
<dbReference type="InterPro" id="IPR055122">
    <property type="entry name" value="Med14_N"/>
</dbReference>
<feature type="region of interest" description="Disordered" evidence="8">
    <location>
        <begin position="1372"/>
        <end position="1400"/>
    </location>
</feature>
<dbReference type="GO" id="GO:0006357">
    <property type="term" value="P:regulation of transcription by RNA polymerase II"/>
    <property type="evidence" value="ECO:0007669"/>
    <property type="project" value="InterPro"/>
</dbReference>
<evidence type="ECO:0000259" key="12">
    <source>
        <dbReference type="Pfam" id="PF25308"/>
    </source>
</evidence>
<dbReference type="Pfam" id="PF25065">
    <property type="entry name" value="RM3_Med14"/>
    <property type="match status" value="1"/>
</dbReference>
<feature type="compositionally biased region" description="Low complexity" evidence="8">
    <location>
        <begin position="1025"/>
        <end position="1038"/>
    </location>
</feature>
<dbReference type="Proteomes" id="UP000887540">
    <property type="component" value="Unplaced"/>
</dbReference>
<comment type="function">
    <text evidence="7">Component of the Mediator complex, a coactivator involved in the regulated transcription of nearly all RNA polymerase II-dependent genes. Mediator functions as a bridge to convey information from gene-specific regulatory proteins to the basal RNA polymerase II transcription machinery. Mediator is recruited to promoters by direct interactions with regulatory proteins and serves as a scaffold for the assembly of a functional preinitiation complex with RNA polymerase II and the general transcription factors.</text>
</comment>
<comment type="subunit">
    <text evidence="7">Component of the Mediator complex.</text>
</comment>
<evidence type="ECO:0000259" key="10">
    <source>
        <dbReference type="Pfam" id="PF22984"/>
    </source>
</evidence>
<dbReference type="Pfam" id="PF08638">
    <property type="entry name" value="Med14"/>
    <property type="match status" value="1"/>
</dbReference>
<evidence type="ECO:0000256" key="5">
    <source>
        <dbReference type="ARBA" id="ARBA00023163"/>
    </source>
</evidence>
<feature type="domain" description="Mediator of RNA polymerase II transcription subunit 14 RM6" evidence="10">
    <location>
        <begin position="792"/>
        <end position="874"/>
    </location>
</feature>
<comment type="subcellular location">
    <subcellularLocation>
        <location evidence="1 7">Nucleus</location>
    </subcellularLocation>
</comment>
<sequence>MMPGTPQQGLVAQPTFPNDRRTTYEIEDDDNRKVSLPDVPDRCGPPSISLAQLLDFAIQHTYHELTVLTELLPKKNDAAKKISIVQFAHSTRLKFVKLLAIVKWVKMSKKFDALPKICYFLDQQAMYFIDTADKLVQLAREELVGARLPTFQVPSAVDVLTLGTFPRLPLCIKERFIPEKKLTEREQARTLRRLNQVIQNRMCLASSKLSPRITDIVIKNGMVILTVPGEFEASLTLLGESTSINWTLLNIRILVEDHEIGQGTKLVHPLQLNLLHNLIQSRIEAKSNIDAINEVYTILHSFAQSLQVDVLYCQTLKLIQQISPNFLKIERYDQKTPELVISYWLTKSAKRLMSHYRIHIYGDKENPNTGLRIRHYPYSQRLPELDDRTGRLSMNKLLSETIAIRCEERLLRIRKLLELINWRPGSTVELSGDTFLSLKFPLFLENQLEEVHKDEYLHVSISSFFGTVVCQVKALGSRPEILELEKQLFEGAPIEDIQKTIARIRILIMINRYNEAVSGLQVRHIADAQMVPHLSQLKNLPVDRICLQFTKEEQYYLIVTFQSDEEIGVHVGFYLISNVHGKSNMQKLDPDDIAKLTSIPSFDVATKVEPTEKMDVDIAQPEKHRKWIGGYKRLQAAIACVDDRLSFMRICDELEKRGVRYEPLMTEPVVGGLVLKISSFADNPTISQIDADDFFDNLVNCCLRLNAIRGLVWPFECTMKNSPVMPDFNSNLPTLNSGSDERRTITFVQDIGGPGNQSISENVSSNVIDRMSIYCNIYAPVKRFSYVYESYFKQFCNIQAYTYHKIVIAYGDNRDQILVLSWKPAINQFKVNFGQYLPKHIANRETFSAKPDRIHKQWNPHIMVSNILNEKFNKDRDLVYLVNYAIHTHKVLAALYNFSKMKLRSLKSYSQIMAADATFPAELQVFESPLDENTIRLVYGPVHLEFLLLQDNRCAIRDSSPKAPMAFGLEAFWKKHYGGELPRFKKPAPSTSAFGSIGGPITPQTTDITANSPYTMPHSLPQQKNPSPMNPSSRMSLSVPPPASAIEDDMNRAGSSMSVDRMPSTKDVLVLDSATLERAMAPPDDPFAMSPLEAYLFAISYIQRTGKALETYRRNAGPAQLPITELHAGLSSLVIVVPGAQHPSLKAANLDPWIVKLSLFMCPQTFQLKARLSFSGTTVPSENDIRIAEKYFEDCIARLCNELAVIAFMTACRLDGPGVFESLAQIMKFQMEPDLQYHWKINLQLVVSNKDTTPTSAQRKFDSSIILNEACTNALITICIRPQRLVGPEKCTEQRIFQLVYSVVNNELKVRSPVSDEEKALNEILNDQSRRSQQVNNECCIWPCLRSVLERFHSSSIGSTGGISSSSILPISHSQQPSSVGTLGSVGPLSNVGPGSNQPR</sequence>
<dbReference type="InterPro" id="IPR056879">
    <property type="entry name" value="RM3_Med14"/>
</dbReference>
<keyword evidence="4 7" id="KW-0010">Activator</keyword>
<accession>A0A914EGV9</accession>
<evidence type="ECO:0000313" key="13">
    <source>
        <dbReference type="Proteomes" id="UP000887540"/>
    </source>
</evidence>
<protein>
    <recommendedName>
        <fullName evidence="7">Mediator of RNA polymerase II transcription subunit 14</fullName>
    </recommendedName>
    <alternativeName>
        <fullName evidence="7">Mediator complex subunit 14</fullName>
    </alternativeName>
</protein>
<feature type="domain" description="Rgr-1 C-terminal" evidence="12">
    <location>
        <begin position="1183"/>
        <end position="1356"/>
    </location>
</feature>
<feature type="region of interest" description="Disordered" evidence="8">
    <location>
        <begin position="1010"/>
        <end position="1044"/>
    </location>
</feature>
<dbReference type="WBParaSite" id="ACRNAN_scaffold800.g31258.t1">
    <property type="protein sequence ID" value="ACRNAN_scaffold800.g31258.t1"/>
    <property type="gene ID" value="ACRNAN_scaffold800.g31258"/>
</dbReference>
<proteinExistence type="inferred from homology"/>
<dbReference type="InterPro" id="IPR013947">
    <property type="entry name" value="Mediator_Med14"/>
</dbReference>
<feature type="domain" description="Mediator of RNA polymerase II transcription subunit 14 RM3" evidence="11">
    <location>
        <begin position="396"/>
        <end position="512"/>
    </location>
</feature>
<name>A0A914EGV9_9BILA</name>
<dbReference type="Pfam" id="PF22984">
    <property type="entry name" value="RM6_Med14"/>
    <property type="match status" value="1"/>
</dbReference>
<evidence type="ECO:0000259" key="11">
    <source>
        <dbReference type="Pfam" id="PF25065"/>
    </source>
</evidence>
<feature type="domain" description="Mediator complex subunit MED14 N-terminal" evidence="9">
    <location>
        <begin position="48"/>
        <end position="237"/>
    </location>
</feature>
<evidence type="ECO:0000256" key="8">
    <source>
        <dbReference type="SAM" id="MobiDB-lite"/>
    </source>
</evidence>
<evidence type="ECO:0000313" key="14">
    <source>
        <dbReference type="WBParaSite" id="ACRNAN_scaffold800.g31258.t1"/>
    </source>
</evidence>
<evidence type="ECO:0000256" key="6">
    <source>
        <dbReference type="ARBA" id="ARBA00023242"/>
    </source>
</evidence>
<keyword evidence="3 7" id="KW-0805">Transcription regulation</keyword>
<feature type="compositionally biased region" description="Polar residues" evidence="8">
    <location>
        <begin position="1010"/>
        <end position="1024"/>
    </location>
</feature>
<dbReference type="GO" id="GO:0070847">
    <property type="term" value="C:core mediator complex"/>
    <property type="evidence" value="ECO:0007669"/>
    <property type="project" value="TreeGrafter"/>
</dbReference>
<dbReference type="InterPro" id="IPR057322">
    <property type="entry name" value="Rgr-1_C"/>
</dbReference>
<evidence type="ECO:0000256" key="4">
    <source>
        <dbReference type="ARBA" id="ARBA00023159"/>
    </source>
</evidence>
<organism evidence="13 14">
    <name type="scientific">Acrobeloides nanus</name>
    <dbReference type="NCBI Taxonomy" id="290746"/>
    <lineage>
        <taxon>Eukaryota</taxon>
        <taxon>Metazoa</taxon>
        <taxon>Ecdysozoa</taxon>
        <taxon>Nematoda</taxon>
        <taxon>Chromadorea</taxon>
        <taxon>Rhabditida</taxon>
        <taxon>Tylenchina</taxon>
        <taxon>Cephalobomorpha</taxon>
        <taxon>Cephaloboidea</taxon>
        <taxon>Cephalobidae</taxon>
        <taxon>Acrobeloides</taxon>
    </lineage>
</organism>
<dbReference type="Pfam" id="PF25308">
    <property type="entry name" value="Rgr-1_C"/>
    <property type="match status" value="1"/>
</dbReference>
<evidence type="ECO:0000259" key="9">
    <source>
        <dbReference type="Pfam" id="PF08638"/>
    </source>
</evidence>
<dbReference type="PANTHER" id="PTHR12809">
    <property type="entry name" value="MEDIATOR COMPLEX SUBUNIT"/>
    <property type="match status" value="1"/>
</dbReference>